<keyword evidence="2" id="KW-0813">Transport</keyword>
<dbReference type="GO" id="GO:0055052">
    <property type="term" value="C:ATP-binding cassette (ABC) transporter complex, substrate-binding subunit-containing"/>
    <property type="evidence" value="ECO:0007669"/>
    <property type="project" value="TreeGrafter"/>
</dbReference>
<gene>
    <name evidence="8" type="ORF">EOK75_16585</name>
</gene>
<dbReference type="Gene3D" id="2.40.50.140">
    <property type="entry name" value="Nucleic acid-binding proteins"/>
    <property type="match status" value="1"/>
</dbReference>
<keyword evidence="5 8" id="KW-0067">ATP-binding</keyword>
<dbReference type="GO" id="GO:0015408">
    <property type="term" value="F:ABC-type ferric iron transporter activity"/>
    <property type="evidence" value="ECO:0007669"/>
    <property type="project" value="InterPro"/>
</dbReference>
<evidence type="ECO:0000256" key="2">
    <source>
        <dbReference type="ARBA" id="ARBA00022448"/>
    </source>
</evidence>
<evidence type="ECO:0000256" key="6">
    <source>
        <dbReference type="ARBA" id="ARBA00023136"/>
    </source>
</evidence>
<dbReference type="SUPFAM" id="SSF52540">
    <property type="entry name" value="P-loop containing nucleoside triphosphate hydrolases"/>
    <property type="match status" value="1"/>
</dbReference>
<dbReference type="CDD" id="cd03259">
    <property type="entry name" value="ABC_Carb_Solutes_like"/>
    <property type="match status" value="1"/>
</dbReference>
<evidence type="ECO:0000256" key="5">
    <source>
        <dbReference type="ARBA" id="ARBA00022840"/>
    </source>
</evidence>
<dbReference type="AlphaFoldDB" id="A0A4P8EJZ0"/>
<keyword evidence="3" id="KW-1003">Cell membrane</keyword>
<dbReference type="OrthoDB" id="7811600at2"/>
<keyword evidence="8" id="KW-0614">Plasmid</keyword>
<dbReference type="SMART" id="SM00382">
    <property type="entry name" value="AAA"/>
    <property type="match status" value="1"/>
</dbReference>
<protein>
    <submittedName>
        <fullName evidence="8">ABC transporter ATP-binding protein</fullName>
    </submittedName>
</protein>
<dbReference type="Pfam" id="PF08402">
    <property type="entry name" value="TOBE_2"/>
    <property type="match status" value="1"/>
</dbReference>
<dbReference type="KEGG" id="pseb:EOK75_16585"/>
<keyword evidence="9" id="KW-1185">Reference proteome</keyword>
<evidence type="ECO:0000313" key="8">
    <source>
        <dbReference type="EMBL" id="QCO57347.1"/>
    </source>
</evidence>
<geneLocation type="plasmid" evidence="8 9">
    <name>unnamed1</name>
</geneLocation>
<dbReference type="InterPro" id="IPR008995">
    <property type="entry name" value="Mo/tungstate-bd_C_term_dom"/>
</dbReference>
<proteinExistence type="inferred from homology"/>
<dbReference type="RefSeq" id="WP_137195145.1">
    <property type="nucleotide sequence ID" value="NZ_CP039965.1"/>
</dbReference>
<organism evidence="8 9">
    <name type="scientific">Pseudorhodobacter turbinis</name>
    <dbReference type="NCBI Taxonomy" id="2500533"/>
    <lineage>
        <taxon>Bacteria</taxon>
        <taxon>Pseudomonadati</taxon>
        <taxon>Pseudomonadota</taxon>
        <taxon>Alphaproteobacteria</taxon>
        <taxon>Rhodobacterales</taxon>
        <taxon>Paracoccaceae</taxon>
        <taxon>Pseudorhodobacter</taxon>
    </lineage>
</organism>
<dbReference type="EMBL" id="CP039965">
    <property type="protein sequence ID" value="QCO57347.1"/>
    <property type="molecule type" value="Genomic_DNA"/>
</dbReference>
<dbReference type="InterPro" id="IPR012340">
    <property type="entry name" value="NA-bd_OB-fold"/>
</dbReference>
<dbReference type="SUPFAM" id="SSF50331">
    <property type="entry name" value="MOP-like"/>
    <property type="match status" value="1"/>
</dbReference>
<keyword evidence="6" id="KW-0472">Membrane</keyword>
<evidence type="ECO:0000256" key="4">
    <source>
        <dbReference type="ARBA" id="ARBA00022741"/>
    </source>
</evidence>
<dbReference type="PANTHER" id="PTHR43875">
    <property type="entry name" value="MALTODEXTRIN IMPORT ATP-BINDING PROTEIN MSMX"/>
    <property type="match status" value="1"/>
</dbReference>
<dbReference type="Gene3D" id="3.40.50.300">
    <property type="entry name" value="P-loop containing nucleotide triphosphate hydrolases"/>
    <property type="match status" value="1"/>
</dbReference>
<accession>A0A4P8EJZ0</accession>
<dbReference type="InterPro" id="IPR003593">
    <property type="entry name" value="AAA+_ATPase"/>
</dbReference>
<dbReference type="InterPro" id="IPR027417">
    <property type="entry name" value="P-loop_NTPase"/>
</dbReference>
<evidence type="ECO:0000256" key="1">
    <source>
        <dbReference type="ARBA" id="ARBA00005417"/>
    </source>
</evidence>
<name>A0A4P8EJZ0_9RHOB</name>
<dbReference type="InterPro" id="IPR003439">
    <property type="entry name" value="ABC_transporter-like_ATP-bd"/>
</dbReference>
<dbReference type="GO" id="GO:0016887">
    <property type="term" value="F:ATP hydrolysis activity"/>
    <property type="evidence" value="ECO:0007669"/>
    <property type="project" value="InterPro"/>
</dbReference>
<dbReference type="PROSITE" id="PS50893">
    <property type="entry name" value="ABC_TRANSPORTER_2"/>
    <property type="match status" value="1"/>
</dbReference>
<evidence type="ECO:0000256" key="3">
    <source>
        <dbReference type="ARBA" id="ARBA00022475"/>
    </source>
</evidence>
<dbReference type="PANTHER" id="PTHR43875:SF1">
    <property type="entry name" value="OSMOPROTECTIVE COMPOUNDS UPTAKE ATP-BINDING PROTEIN GGTA"/>
    <property type="match status" value="1"/>
</dbReference>
<dbReference type="GO" id="GO:0005524">
    <property type="term" value="F:ATP binding"/>
    <property type="evidence" value="ECO:0007669"/>
    <property type="project" value="UniProtKB-KW"/>
</dbReference>
<dbReference type="InterPro" id="IPR015853">
    <property type="entry name" value="ABC_transpr_FbpC"/>
</dbReference>
<comment type="similarity">
    <text evidence="1">Belongs to the ABC transporter superfamily.</text>
</comment>
<dbReference type="Proteomes" id="UP000298631">
    <property type="component" value="Plasmid unnamed1"/>
</dbReference>
<evidence type="ECO:0000313" key="9">
    <source>
        <dbReference type="Proteomes" id="UP000298631"/>
    </source>
</evidence>
<dbReference type="Gene3D" id="2.40.50.100">
    <property type="match status" value="1"/>
</dbReference>
<dbReference type="InterPro" id="IPR047641">
    <property type="entry name" value="ABC_transpr_MalK/UgpC-like"/>
</dbReference>
<feature type="domain" description="ABC transporter" evidence="7">
    <location>
        <begin position="3"/>
        <end position="233"/>
    </location>
</feature>
<evidence type="ECO:0000259" key="7">
    <source>
        <dbReference type="PROSITE" id="PS50893"/>
    </source>
</evidence>
<dbReference type="Pfam" id="PF00005">
    <property type="entry name" value="ABC_tran"/>
    <property type="match status" value="1"/>
</dbReference>
<keyword evidence="4" id="KW-0547">Nucleotide-binding</keyword>
<dbReference type="InterPro" id="IPR013611">
    <property type="entry name" value="Transp-assoc_OB_typ2"/>
</dbReference>
<sequence>MSLKLQGVSKVLEGQTHIHPTDLELQNGTMNVLLGPTSSGKTSLMRLMAGLDVPNTGRIFWNGADVTGMRVQDRRVAMVYQQFINYPSMTVYDNIASPMRLLGKSAAEIDSDVKKAADLMKLTPFLARKPLELSGGQQQRCALARALVKDAGLVLLDEPLANLDYKLREELRAEIPKIFEEAGSIFVYATTEPEEALLLGGNTATLWEGRVTQFGLTPHVYRRPVNDTTARVFSDPPMNFLDIVKTGSVLRFGDDTTVQASGAIADLPDGRYKAGFRPNHLELSPHVAGAMQFEARLTVTEITGSETFVHLDHYGARWVGLIHGVHNLALGQKLSVYLDPAHIYVFSENGALVSAAPYAEVA</sequence>
<reference evidence="8 9" key="1">
    <citation type="submission" date="2019-05" db="EMBL/GenBank/DDBJ databases">
        <title>Pseudorhodobacter turbinis sp. nov., isolated from the gut of the Korean turban shell.</title>
        <authorList>
            <person name="Jeong Y.-S."/>
            <person name="Kang W.-R."/>
            <person name="Bae J.-W."/>
        </authorList>
    </citation>
    <scope>NUCLEOTIDE SEQUENCE [LARGE SCALE GENOMIC DNA]</scope>
    <source>
        <strain evidence="8 9">S12M18</strain>
        <plasmid evidence="8 9">unnamed1</plasmid>
    </source>
</reference>